<organism evidence="3 4">
    <name type="scientific">Sarocladium strictum</name>
    <name type="common">Black bundle disease fungus</name>
    <name type="synonym">Acremonium strictum</name>
    <dbReference type="NCBI Taxonomy" id="5046"/>
    <lineage>
        <taxon>Eukaryota</taxon>
        <taxon>Fungi</taxon>
        <taxon>Dikarya</taxon>
        <taxon>Ascomycota</taxon>
        <taxon>Pezizomycotina</taxon>
        <taxon>Sordariomycetes</taxon>
        <taxon>Hypocreomycetidae</taxon>
        <taxon>Hypocreales</taxon>
        <taxon>Sarocladiaceae</taxon>
        <taxon>Sarocladium</taxon>
    </lineage>
</organism>
<evidence type="ECO:0000259" key="2">
    <source>
        <dbReference type="Pfam" id="PF00551"/>
    </source>
</evidence>
<feature type="domain" description="Formyl transferase N-terminal" evidence="2">
    <location>
        <begin position="33"/>
        <end position="215"/>
    </location>
</feature>
<dbReference type="Gene3D" id="3.40.50.12230">
    <property type="match status" value="1"/>
</dbReference>
<dbReference type="PANTHER" id="PTHR11138:SF5">
    <property type="entry name" value="METHIONYL-TRNA FORMYLTRANSFERASE, MITOCHONDRIAL"/>
    <property type="match status" value="1"/>
</dbReference>
<comment type="caution">
    <text evidence="3">The sequence shown here is derived from an EMBL/GenBank/DDBJ whole genome shotgun (WGS) entry which is preliminary data.</text>
</comment>
<evidence type="ECO:0000256" key="1">
    <source>
        <dbReference type="ARBA" id="ARBA00012261"/>
    </source>
</evidence>
<dbReference type="InterPro" id="IPR002376">
    <property type="entry name" value="Formyl_transf_N"/>
</dbReference>
<dbReference type="Pfam" id="PF00551">
    <property type="entry name" value="Formyl_trans_N"/>
    <property type="match status" value="1"/>
</dbReference>
<dbReference type="CDD" id="cd08646">
    <property type="entry name" value="FMT_core_Met-tRNA-FMT_N"/>
    <property type="match status" value="1"/>
</dbReference>
<dbReference type="GO" id="GO:0004479">
    <property type="term" value="F:methionyl-tRNA formyltransferase activity"/>
    <property type="evidence" value="ECO:0007669"/>
    <property type="project" value="UniProtKB-EC"/>
</dbReference>
<evidence type="ECO:0000313" key="4">
    <source>
        <dbReference type="Proteomes" id="UP001175261"/>
    </source>
</evidence>
<dbReference type="InterPro" id="IPR041711">
    <property type="entry name" value="Met-tRNA-FMT_N"/>
</dbReference>
<dbReference type="Proteomes" id="UP001175261">
    <property type="component" value="Unassembled WGS sequence"/>
</dbReference>
<reference evidence="3" key="1">
    <citation type="submission" date="2022-10" db="EMBL/GenBank/DDBJ databases">
        <title>Determination and structural analysis of whole genome sequence of Sarocladium strictum F4-1.</title>
        <authorList>
            <person name="Hu L."/>
            <person name="Jiang Y."/>
        </authorList>
    </citation>
    <scope>NUCLEOTIDE SEQUENCE</scope>
    <source>
        <strain evidence="3">F4-1</strain>
    </source>
</reference>
<dbReference type="PANTHER" id="PTHR11138">
    <property type="entry name" value="METHIONYL-TRNA FORMYLTRANSFERASE"/>
    <property type="match status" value="1"/>
</dbReference>
<dbReference type="InterPro" id="IPR036477">
    <property type="entry name" value="Formyl_transf_N_sf"/>
</dbReference>
<dbReference type="AlphaFoldDB" id="A0AA39GCQ8"/>
<dbReference type="EMBL" id="JAPDFR010000007">
    <property type="protein sequence ID" value="KAK0384923.1"/>
    <property type="molecule type" value="Genomic_DNA"/>
</dbReference>
<dbReference type="EC" id="2.1.2.9" evidence="1"/>
<gene>
    <name evidence="3" type="ORF">NLU13_7402</name>
</gene>
<dbReference type="SUPFAM" id="SSF53328">
    <property type="entry name" value="Formyltransferase"/>
    <property type="match status" value="1"/>
</dbReference>
<proteinExistence type="predicted"/>
<dbReference type="GO" id="GO:0005739">
    <property type="term" value="C:mitochondrion"/>
    <property type="evidence" value="ECO:0007669"/>
    <property type="project" value="TreeGrafter"/>
</dbReference>
<keyword evidence="4" id="KW-1185">Reference proteome</keyword>
<name>A0AA39GCQ8_SARSR</name>
<sequence length="372" mass="41490">MFLLSLHRRSIQCIQRRYLSTTTVSSSSHEPLRILFCGSDRFSCASLQALHTEHVKNGKLIEALDVMVLPPKWAGRGNKELREVPCKLLAEKLGLRIHQRSTFREWEPPEGINLIVAVSFGLFVPSRILRGVKYGGLNVHPSLLPDLRGPAPLHHALLNGDKYTGVSLQTLDDKAFDHGAVLAQTSEKGFPIPEDISLPDLTAQLAEVGATMLVQGLRDRLYIPPHKDVSSHSGKGELRHAPKLTKTEAKIDWEAAHQLDSSVLERKLKGVVQVFGSVWTDAVDDFNRKKRVIFKDVRPLRKPEGGEHRKKKVFRLAEGGERDVEVEDGTKRCLIHWGGDVWMDVGKVTVQGSPEKQAADALKGFLVERTTK</sequence>
<protein>
    <recommendedName>
        <fullName evidence="1">methionyl-tRNA formyltransferase</fullName>
        <ecNumber evidence="1">2.1.2.9</ecNumber>
    </recommendedName>
</protein>
<accession>A0AA39GCQ8</accession>
<evidence type="ECO:0000313" key="3">
    <source>
        <dbReference type="EMBL" id="KAK0384923.1"/>
    </source>
</evidence>